<evidence type="ECO:0000256" key="9">
    <source>
        <dbReference type="ARBA" id="ARBA00023136"/>
    </source>
</evidence>
<proteinExistence type="inferred from homology"/>
<evidence type="ECO:0000256" key="8">
    <source>
        <dbReference type="ARBA" id="ARBA00023055"/>
    </source>
</evidence>
<dbReference type="GO" id="GO:0000045">
    <property type="term" value="P:autophagosome assembly"/>
    <property type="evidence" value="ECO:0007669"/>
    <property type="project" value="TreeGrafter"/>
</dbReference>
<evidence type="ECO:0000256" key="4">
    <source>
        <dbReference type="ARBA" id="ARBA00018070"/>
    </source>
</evidence>
<evidence type="ECO:0000256" key="6">
    <source>
        <dbReference type="ARBA" id="ARBA00022824"/>
    </source>
</evidence>
<name>A0AAD5MCP6_PARTN</name>
<comment type="similarity">
    <text evidence="3">Belongs to the ATG2 family.</text>
</comment>
<dbReference type="PANTHER" id="PTHR13190">
    <property type="entry name" value="AUTOPHAGY-RELATED 2, ISOFORM A"/>
    <property type="match status" value="1"/>
</dbReference>
<evidence type="ECO:0000313" key="13">
    <source>
        <dbReference type="Proteomes" id="UP001196413"/>
    </source>
</evidence>
<keyword evidence="9" id="KW-0472">Membrane</keyword>
<comment type="catalytic activity">
    <reaction evidence="11">
        <text>a 1,2-diacyl-sn-glycero-3-phosphoethanolamine(in) = a 1,2-diacyl-sn-glycero-3-phosphoethanolamine(out)</text>
        <dbReference type="Rhea" id="RHEA:38895"/>
        <dbReference type="ChEBI" id="CHEBI:64612"/>
    </reaction>
</comment>
<evidence type="ECO:0000256" key="10">
    <source>
        <dbReference type="ARBA" id="ARBA00024479"/>
    </source>
</evidence>
<dbReference type="GO" id="GO:0000422">
    <property type="term" value="P:autophagy of mitochondrion"/>
    <property type="evidence" value="ECO:0007669"/>
    <property type="project" value="TreeGrafter"/>
</dbReference>
<accession>A0AAD5MCP6</accession>
<evidence type="ECO:0000256" key="7">
    <source>
        <dbReference type="ARBA" id="ARBA00023006"/>
    </source>
</evidence>
<keyword evidence="6" id="KW-0256">Endoplasmic reticulum</keyword>
<reference evidence="12" key="1">
    <citation type="submission" date="2021-06" db="EMBL/GenBank/DDBJ databases">
        <title>Parelaphostrongylus tenuis whole genome reference sequence.</title>
        <authorList>
            <person name="Garwood T.J."/>
            <person name="Larsen P.A."/>
            <person name="Fountain-Jones N.M."/>
            <person name="Garbe J.R."/>
            <person name="Macchietto M.G."/>
            <person name="Kania S.A."/>
            <person name="Gerhold R.W."/>
            <person name="Richards J.E."/>
            <person name="Wolf T.M."/>
        </authorList>
    </citation>
    <scope>NUCLEOTIDE SEQUENCE</scope>
    <source>
        <strain evidence="12">MNPRO001-30</strain>
        <tissue evidence="12">Meninges</tissue>
    </source>
</reference>
<gene>
    <name evidence="12" type="ORF">KIN20_012827</name>
</gene>
<dbReference type="GO" id="GO:0034727">
    <property type="term" value="P:piecemeal microautophagy of the nucleus"/>
    <property type="evidence" value="ECO:0007669"/>
    <property type="project" value="TreeGrafter"/>
</dbReference>
<comment type="caution">
    <text evidence="12">The sequence shown here is derived from an EMBL/GenBank/DDBJ whole genome shotgun (WGS) entry which is preliminary data.</text>
</comment>
<evidence type="ECO:0000256" key="1">
    <source>
        <dbReference type="ARBA" id="ARBA00004406"/>
    </source>
</evidence>
<keyword evidence="8" id="KW-0445">Lipid transport</keyword>
<keyword evidence="5" id="KW-0813">Transport</keyword>
<organism evidence="12 13">
    <name type="scientific">Parelaphostrongylus tenuis</name>
    <name type="common">Meningeal worm</name>
    <dbReference type="NCBI Taxonomy" id="148309"/>
    <lineage>
        <taxon>Eukaryota</taxon>
        <taxon>Metazoa</taxon>
        <taxon>Ecdysozoa</taxon>
        <taxon>Nematoda</taxon>
        <taxon>Chromadorea</taxon>
        <taxon>Rhabditida</taxon>
        <taxon>Rhabditina</taxon>
        <taxon>Rhabditomorpha</taxon>
        <taxon>Strongyloidea</taxon>
        <taxon>Metastrongylidae</taxon>
        <taxon>Parelaphostrongylus</taxon>
    </lineage>
</organism>
<sequence>MTKSISLSVIQSLPQREGPFAQTHRSFLHKHEEGNDLILAGSREEMTTFGAKCILQSAFVISFDVPILRLLMPSHSYLEVLYNRLVNDLLLWRPATPSARPRHEEFKINALSDDMFQECSGDPMDHYEDDYEEERFQSSTHTSNYDRNKSHLLSLLLNMKKGTLVMCPTVNKNETDKGSCQISVEFSDAQLFMVSGYHGSLNDTYFYFTTQTVGVGHRSNCTVPKVVNQADFGRWTRDDTQMNSIPPGDEFSSQSTGDAIGIAVYLCERTGQNIKDYPIPGYDLPMVTTDLHVHLDNVILAYDHAWTNPESDVRLRLVLGESDISSSIIQDMNVAKVVSIFESARLFISSARKSKENVRFEEQSSSKERVRSSPSKRKFIKVVDVGLFQFEFLSSLFLDDYSTLAYPPA</sequence>
<dbReference type="EMBL" id="JAHQIW010002477">
    <property type="protein sequence ID" value="KAJ1355430.1"/>
    <property type="molecule type" value="Genomic_DNA"/>
</dbReference>
<dbReference type="GO" id="GO:0061723">
    <property type="term" value="P:glycophagy"/>
    <property type="evidence" value="ECO:0007669"/>
    <property type="project" value="TreeGrafter"/>
</dbReference>
<evidence type="ECO:0000256" key="3">
    <source>
        <dbReference type="ARBA" id="ARBA00009714"/>
    </source>
</evidence>
<evidence type="ECO:0000313" key="12">
    <source>
        <dbReference type="EMBL" id="KAJ1355430.1"/>
    </source>
</evidence>
<comment type="subcellular location">
    <subcellularLocation>
        <location evidence="1">Endoplasmic reticulum membrane</location>
        <topology evidence="1">Peripheral membrane protein</topology>
    </subcellularLocation>
    <subcellularLocation>
        <location evidence="2">Preautophagosomal structure membrane</location>
        <topology evidence="2">Peripheral membrane protein</topology>
    </subcellularLocation>
</comment>
<keyword evidence="13" id="KW-1185">Reference proteome</keyword>
<dbReference type="InterPro" id="IPR026849">
    <property type="entry name" value="ATG2"/>
</dbReference>
<evidence type="ECO:0000256" key="2">
    <source>
        <dbReference type="ARBA" id="ARBA00004623"/>
    </source>
</evidence>
<dbReference type="AlphaFoldDB" id="A0AAD5MCP6"/>
<evidence type="ECO:0000256" key="5">
    <source>
        <dbReference type="ARBA" id="ARBA00022448"/>
    </source>
</evidence>
<dbReference type="GO" id="GO:0005789">
    <property type="term" value="C:endoplasmic reticulum membrane"/>
    <property type="evidence" value="ECO:0007669"/>
    <property type="project" value="UniProtKB-SubCell"/>
</dbReference>
<dbReference type="GO" id="GO:0006869">
    <property type="term" value="P:lipid transport"/>
    <property type="evidence" value="ECO:0007669"/>
    <property type="project" value="UniProtKB-KW"/>
</dbReference>
<dbReference type="GO" id="GO:0034045">
    <property type="term" value="C:phagophore assembly site membrane"/>
    <property type="evidence" value="ECO:0007669"/>
    <property type="project" value="UniProtKB-SubCell"/>
</dbReference>
<keyword evidence="7" id="KW-0072">Autophagy</keyword>
<comment type="catalytic activity">
    <reaction evidence="10">
        <text>a 1,2-diacyl-sn-glycero-3-phospho-L-serine(in) = a 1,2-diacyl-sn-glycero-3-phospho-L-serine(out)</text>
        <dbReference type="Rhea" id="RHEA:38663"/>
        <dbReference type="ChEBI" id="CHEBI:57262"/>
    </reaction>
</comment>
<dbReference type="PANTHER" id="PTHR13190:SF1">
    <property type="entry name" value="AUTOPHAGY-RELATED 2, ISOFORM A"/>
    <property type="match status" value="1"/>
</dbReference>
<dbReference type="GO" id="GO:0061908">
    <property type="term" value="C:phagophore"/>
    <property type="evidence" value="ECO:0007669"/>
    <property type="project" value="TreeGrafter"/>
</dbReference>
<protein>
    <recommendedName>
        <fullName evidence="4">Autophagy-related protein 2</fullName>
    </recommendedName>
</protein>
<evidence type="ECO:0000256" key="11">
    <source>
        <dbReference type="ARBA" id="ARBA00024615"/>
    </source>
</evidence>
<dbReference type="GO" id="GO:0061709">
    <property type="term" value="P:reticulophagy"/>
    <property type="evidence" value="ECO:0007669"/>
    <property type="project" value="TreeGrafter"/>
</dbReference>
<dbReference type="GO" id="GO:0043495">
    <property type="term" value="F:protein-membrane adaptor activity"/>
    <property type="evidence" value="ECO:0007669"/>
    <property type="project" value="TreeGrafter"/>
</dbReference>
<dbReference type="Proteomes" id="UP001196413">
    <property type="component" value="Unassembled WGS sequence"/>
</dbReference>
<dbReference type="GO" id="GO:0032266">
    <property type="term" value="F:phosphatidylinositol-3-phosphate binding"/>
    <property type="evidence" value="ECO:0007669"/>
    <property type="project" value="TreeGrafter"/>
</dbReference>